<accession>A0ABX6LMK1</accession>
<name>A0ABX6LMK1_9BACT</name>
<evidence type="ECO:0000313" key="1">
    <source>
        <dbReference type="EMBL" id="QJB41123.1"/>
    </source>
</evidence>
<proteinExistence type="predicted"/>
<dbReference type="EMBL" id="CP051204">
    <property type="protein sequence ID" value="QJB41123.1"/>
    <property type="molecule type" value="Genomic_DNA"/>
</dbReference>
<reference evidence="2" key="1">
    <citation type="submission" date="2020-04" db="EMBL/GenBank/DDBJ databases">
        <authorList>
            <person name="Kittiwongwattana C."/>
        </authorList>
    </citation>
    <scope>NUCLEOTIDE SEQUENCE [LARGE SCALE GENOMIC DNA]</scope>
    <source>
        <strain evidence="2">1303</strain>
    </source>
</reference>
<dbReference type="Proteomes" id="UP000503144">
    <property type="component" value="Chromosome"/>
</dbReference>
<reference evidence="1 2" key="2">
    <citation type="submission" date="2020-09" db="EMBL/GenBank/DDBJ databases">
        <authorList>
            <person name="Kittiwongwattana C."/>
        </authorList>
    </citation>
    <scope>NUCLEOTIDE SEQUENCE [LARGE SCALE GENOMIC DNA]</scope>
    <source>
        <strain evidence="1 2">1303</strain>
    </source>
</reference>
<gene>
    <name evidence="1" type="ORF">HF324_26075</name>
</gene>
<keyword evidence="2" id="KW-1185">Reference proteome</keyword>
<organism evidence="1 2">
    <name type="scientific">Chitinophaga oryzae</name>
    <dbReference type="NCBI Taxonomy" id="2725414"/>
    <lineage>
        <taxon>Bacteria</taxon>
        <taxon>Pseudomonadati</taxon>
        <taxon>Bacteroidota</taxon>
        <taxon>Chitinophagia</taxon>
        <taxon>Chitinophagales</taxon>
        <taxon>Chitinophagaceae</taxon>
        <taxon>Chitinophaga</taxon>
    </lineage>
</organism>
<sequence length="223" mass="26151">MKINQLWTKLFRRNDEADEIALHIAGATVRHRNPFEHLEVPRNEEELSQEFVDQWVVPFYFFDTRTKESVLRFAQAAREINIDIVKKLLGDFDWRPRITGAYFAAINQYRELEDIIGRHLLKSEVCYAGQGYCLALAAFGTHTSQKYLTDYLKHYLEQKDLWFDQASALAALYHLSPEEADKLTGQWNTFIADKENWNLERSRAGFNESMTKIEQIKKAKVNQ</sequence>
<evidence type="ECO:0000313" key="2">
    <source>
        <dbReference type="Proteomes" id="UP000503144"/>
    </source>
</evidence>
<protein>
    <submittedName>
        <fullName evidence="1">Uncharacterized protein</fullName>
    </submittedName>
</protein>
<dbReference type="Pfam" id="PF19463">
    <property type="entry name" value="DUF6000"/>
    <property type="match status" value="1"/>
</dbReference>
<dbReference type="RefSeq" id="WP_168861803.1">
    <property type="nucleotide sequence ID" value="NZ_CP051204.2"/>
</dbReference>
<dbReference type="InterPro" id="IPR046042">
    <property type="entry name" value="DUF6000"/>
</dbReference>